<dbReference type="Pfam" id="PF00580">
    <property type="entry name" value="UvrD-helicase"/>
    <property type="match status" value="1"/>
</dbReference>
<dbReference type="Proteomes" id="UP001634393">
    <property type="component" value="Unassembled WGS sequence"/>
</dbReference>
<keyword evidence="4 5" id="KW-0067">ATP-binding</keyword>
<dbReference type="GO" id="GO:0005694">
    <property type="term" value="C:chromosome"/>
    <property type="evidence" value="ECO:0007669"/>
    <property type="project" value="UniProtKB-ARBA"/>
</dbReference>
<proteinExistence type="predicted"/>
<keyword evidence="6" id="KW-0175">Coiled coil</keyword>
<dbReference type="GO" id="GO:0005524">
    <property type="term" value="F:ATP binding"/>
    <property type="evidence" value="ECO:0007669"/>
    <property type="project" value="UniProtKB-UniRule"/>
</dbReference>
<evidence type="ECO:0000256" key="5">
    <source>
        <dbReference type="PROSITE-ProRule" id="PRU00560"/>
    </source>
</evidence>
<evidence type="ECO:0000256" key="4">
    <source>
        <dbReference type="ARBA" id="ARBA00022840"/>
    </source>
</evidence>
<protein>
    <recommendedName>
        <fullName evidence="8">UvrD-like helicase ATP-binding domain-containing protein</fullName>
    </recommendedName>
</protein>
<dbReference type="InterPro" id="IPR041677">
    <property type="entry name" value="DNA2/NAM7_AAA_11"/>
</dbReference>
<evidence type="ECO:0000313" key="9">
    <source>
        <dbReference type="EMBL" id="KAL3835054.1"/>
    </source>
</evidence>
<dbReference type="Pfam" id="PF13087">
    <property type="entry name" value="AAA_12"/>
    <property type="match status" value="1"/>
</dbReference>
<dbReference type="InterPro" id="IPR027417">
    <property type="entry name" value="P-loop_NTPase"/>
</dbReference>
<dbReference type="InterPro" id="IPR045529">
    <property type="entry name" value="DUF6469"/>
</dbReference>
<dbReference type="Pfam" id="PF20073">
    <property type="entry name" value="DUF6469"/>
    <property type="match status" value="1"/>
</dbReference>
<dbReference type="GO" id="GO:0016787">
    <property type="term" value="F:hydrolase activity"/>
    <property type="evidence" value="ECO:0007669"/>
    <property type="project" value="UniProtKB-UniRule"/>
</dbReference>
<dbReference type="PROSITE" id="PS51198">
    <property type="entry name" value="UVRD_HELICASE_ATP_BIND"/>
    <property type="match status" value="1"/>
</dbReference>
<evidence type="ECO:0000256" key="3">
    <source>
        <dbReference type="ARBA" id="ARBA00022806"/>
    </source>
</evidence>
<comment type="caution">
    <text evidence="9">The sequence shown here is derived from an EMBL/GenBank/DDBJ whole genome shotgun (WGS) entry which is preliminary data.</text>
</comment>
<feature type="domain" description="UvrD-like helicase ATP-binding" evidence="8">
    <location>
        <begin position="1085"/>
        <end position="1466"/>
    </location>
</feature>
<evidence type="ECO:0000259" key="8">
    <source>
        <dbReference type="PROSITE" id="PS51198"/>
    </source>
</evidence>
<dbReference type="SUPFAM" id="SSF52540">
    <property type="entry name" value="P-loop containing nucleoside triphosphate hydrolases"/>
    <property type="match status" value="2"/>
</dbReference>
<dbReference type="InterPro" id="IPR039904">
    <property type="entry name" value="TRANK1"/>
</dbReference>
<dbReference type="CDD" id="cd18808">
    <property type="entry name" value="SF1_C_Upf1"/>
    <property type="match status" value="1"/>
</dbReference>
<feature type="coiled-coil region" evidence="6">
    <location>
        <begin position="403"/>
        <end position="437"/>
    </location>
</feature>
<dbReference type="EMBL" id="JBJXBP010000004">
    <property type="protein sequence ID" value="KAL3835054.1"/>
    <property type="molecule type" value="Genomic_DNA"/>
</dbReference>
<dbReference type="Pfam" id="PF13086">
    <property type="entry name" value="AAA_11"/>
    <property type="match status" value="1"/>
</dbReference>
<keyword evidence="1 5" id="KW-0547">Nucleotide-binding</keyword>
<dbReference type="InterPro" id="IPR041679">
    <property type="entry name" value="DNA2/NAM7-like_C"/>
</dbReference>
<keyword evidence="2 5" id="KW-0378">Hydrolase</keyword>
<organism evidence="9 10">
    <name type="scientific">Penstemon smallii</name>
    <dbReference type="NCBI Taxonomy" id="265156"/>
    <lineage>
        <taxon>Eukaryota</taxon>
        <taxon>Viridiplantae</taxon>
        <taxon>Streptophyta</taxon>
        <taxon>Embryophyta</taxon>
        <taxon>Tracheophyta</taxon>
        <taxon>Spermatophyta</taxon>
        <taxon>Magnoliopsida</taxon>
        <taxon>eudicotyledons</taxon>
        <taxon>Gunneridae</taxon>
        <taxon>Pentapetalae</taxon>
        <taxon>asterids</taxon>
        <taxon>lamiids</taxon>
        <taxon>Lamiales</taxon>
        <taxon>Plantaginaceae</taxon>
        <taxon>Cheloneae</taxon>
        <taxon>Penstemon</taxon>
    </lineage>
</organism>
<dbReference type="GO" id="GO:0004386">
    <property type="term" value="F:helicase activity"/>
    <property type="evidence" value="ECO:0007669"/>
    <property type="project" value="UniProtKB-UniRule"/>
</dbReference>
<feature type="compositionally biased region" description="Basic residues" evidence="7">
    <location>
        <begin position="2738"/>
        <end position="2756"/>
    </location>
</feature>
<accession>A0ABD3TDI3</accession>
<evidence type="ECO:0000256" key="7">
    <source>
        <dbReference type="SAM" id="MobiDB-lite"/>
    </source>
</evidence>
<evidence type="ECO:0000313" key="10">
    <source>
        <dbReference type="Proteomes" id="UP001634393"/>
    </source>
</evidence>
<feature type="binding site" evidence="5">
    <location>
        <begin position="1106"/>
        <end position="1113"/>
    </location>
    <ligand>
        <name>ATP</name>
        <dbReference type="ChEBI" id="CHEBI:30616"/>
    </ligand>
</feature>
<feature type="region of interest" description="Disordered" evidence="7">
    <location>
        <begin position="2703"/>
        <end position="2756"/>
    </location>
</feature>
<dbReference type="PANTHER" id="PTHR21529">
    <property type="entry name" value="MAMMARY TURMOR VIRUS RECEPTOR HOMOLOG 1, 2 MTVR1, 2"/>
    <property type="match status" value="1"/>
</dbReference>
<feature type="compositionally biased region" description="Polar residues" evidence="7">
    <location>
        <begin position="2706"/>
        <end position="2718"/>
    </location>
</feature>
<evidence type="ECO:0000256" key="2">
    <source>
        <dbReference type="ARBA" id="ARBA00022801"/>
    </source>
</evidence>
<gene>
    <name evidence="9" type="ORF">ACJIZ3_009790</name>
</gene>
<keyword evidence="3 5" id="KW-0347">Helicase</keyword>
<evidence type="ECO:0000256" key="1">
    <source>
        <dbReference type="ARBA" id="ARBA00022741"/>
    </source>
</evidence>
<dbReference type="FunFam" id="3.40.50.300:FF:000326">
    <property type="entry name" value="P-loop containing nucleoside triphosphate hydrolase"/>
    <property type="match status" value="1"/>
</dbReference>
<dbReference type="Gene3D" id="3.40.50.300">
    <property type="entry name" value="P-loop containing nucleotide triphosphate hydrolases"/>
    <property type="match status" value="4"/>
</dbReference>
<dbReference type="InterPro" id="IPR047187">
    <property type="entry name" value="SF1_C_Upf1"/>
</dbReference>
<sequence>MESGFSSGKRKPWPKDEFTELVFSMSLEHIFDDNLYKHQIEKIPESFESVDQYLSSYVYPLLEESRAEIASAVETVYKAPIAEVTFVTELKSERCVYDVKIDHWENKVSGYGKEPYRTLPGDLVMLSNSKPESSSDLQRLGWKFTFASVINITDDDSGDSCTTTNFRLKTANQIEDSSTDSLYVIFLTNITTNKRIWNALRMRKNLSIIENVLSKNELDEEDCRLCSRKCDYQMDVTVGSTQLLKLNESQNEAISASLLIVECNHKSSVQLIWGPPGTGKTRTLSVLLYTLLKMNVRTLICAPTNVAITELATRVIKLVKDSYEAELGKGFQSCPLGDILIFGNKDNLKVGSDIKEIFLDHRLDRLVECLGGLTGWNHCVTHMIDFLKNCVSQYHVYVDNELIIAKEKANESSQDEIEKKEKANESLQDEIEKIKLKSILEFGRERFKHTAFPLRRSMLAFLTHIPKTNVLEQNFQYMVQVMSLLDSIEALLFEDNMTSEEFENVFSKEGRISGSSSLSYMISHCLSILTSLHYSLANLDLPRVTDGTISSEFCFKNASLIFCTTSSAFKLHSVDMEPLNLLVIDEAAQVKESESVIALQVPGIRHAILVGDEWQLPATVSSKMSEEAGFGRSLFQRLSSLGHSKHLLNMQYRMHPSISRFPNSNFYLNQILDAPSVVCQSYERCYLEGRMFGPYSFINIRGGKEEFDEVGRSRRNMVEVAVIVKLIQKLFKAWNGSKEKLSIGVISPYAAQVAAIKDKLKKKYENLERFMVKVKTVDGFQGAEDDVIIISTVRSNNGGSIGFLSSPQRTNVALTRARHCLWILGNARTLSMSNSVWEALVVDAKNRQCFFTADGDNEIAKTIIDVKKELEQLEDLLNEDNVLFKNARWKVLFSDNFKKSFGKLKHSHVKKLVLNMILKLASGWRPKKINVDWTCESSSHIVKQFKVEGYYVVCSIDIMKESIYKQVLKVWDILLLVEIPKLLKRLDNIFAMYTDDFTNLCKETCKEGNLEVPKIWSTLDEIVRFKNLNNTDFGIDASACVVDSRSYAENSRVNESLLLMKFYSLSTGAVNHLLSDHENNEMELPFEVTDEEREIIIFPRSSFILGRSGTGKTTILTMKLYRNLQQYCIASGDSIDVSHNLSEYKETNLHQLFVTVSPKLCYAVKKHVSQLKRFASGNFSTSNNFTEMDDIDEMAEFKDIPDTFVGIQQEKYPLIITFHKFIMMLDGTLGTSYFQRFCQIRDSSQVEGRRSVALQTFIRKNEVTYDRFLSSYWPHFNAKMTKNLDPSRVFTEIMSHIKGGLQGEEASCDSKLSKQDYVSLSDRRVSTLNAEKREVIYDIFQNYEKMKMELGEFDLADLVIDIHLRLKNDNLLGDKMDFVYIDEVQDLTMRQIALFKYICENVEQGFVFAGDTAQTIARGIDFRFEDIRSLFYNEFLMKSENCDFGGRREKGQISDIFNLFQNFRTHAGVLRLAQSVINLMCHFFPQSVDVLAPETSHIYGEPPVLLEPGSDENSIITIFGHSKNSGEKWVGFGADQVILVRDDSVRKEISKFVGHQALVLTIVECKGLEFQDVLLYNFFGSSPLINQWRVVYEFLKQNDLLDTNSPESFPSFTHSRHNILCSELKQLYVAITRTRQRLWICENNEELSKPMFDYWMRLCLVQVRKVDDACAQAMQRASTPEEWKIQGIKLFWEKNYEMATMCFEKAGEEVWEKRAKASGLRAASDNLRGSNASEANIMLKEAAEIFNSIGRAESAAECFCDLGDYERAGRIYLEKCGVSEIRKAGECFSLAGLYKITAEVYCKGNFFADCLSACIKGKYFDMGLQYIESWKNQASWNTVIMASLKEIDKIGQEFLESCAHECHRTKTNNASFMKFVRAFHTMESKRSFLRTKDCLEELLILEEEYGNFNEAAEIAKQLGDLLRAADLLAKAENCSEASSLIISYVLSNSLWVKSFPQKEELLTKAMSFAEKVSKSFHALVCLEAKILSTEQRTLMDLMCSYYATKQVGSRINDILSVTKLLDFHFQVPPGKYEWKLEFPFDPKWYSEEILLRKQVSVGTLVFAWNLYKDNVMEVLEFLNSIESCKDFNKVKGTLEFCLKYFGVRLSNNGTYLLLIPQAAWVKNVDERFLRKNRNMVFLEPRHFRLAAGKYWQQELVSVGLRVLECLRSLYMVKSLSKYYQSTCLICIFSVAKFFMSETFDIKKYDLRMLQDFMQFATEYFGIVFPLNPRQSLSEDMISLREAEASKFLLEEVMSRNINTRSVLSYGQIGKIVMIWLGSGTPTLDLYEKLVQRCGENLSWKPFIEILGFSTSLETLSDTLFIALEKTYNANWRMKDYISPNCFLYLLERLLILVPHSRGFFYATKSSFVEWLIPQQSDVNPTASLSSNQYSTGIIFNFVADVIQRFLYDSRETAEWIRNSGMDCTYYFPILKLRLLMILCLLCLNSEMYFNILSALLNVANIRSQLPRGFCEAIGSTKKFNSKSNVAAAFARGFKIIGDPIVIVAMKENNREFMSPDAIFLDLKTLTSKQDIMKTLFPKSTESKSVEGKASITLPAVTSKTESKLNGKGSLQMNWEVIRGIFDLSESLKHGKDGNWFSLVIKKKVEMKELMDCLADAVVRFTEQRSRSNEGERILSDASKLIEELKQISSMLYERDFDTGHFLAIQQIFADLESRSPQIDTLLGLLFMQNDTNESVVSEGINERDISNNNHGAENSDANDSAVAVKKQSNLQASECSKGKGKNKNRKGKNRKGGKKK</sequence>
<reference evidence="9 10" key="1">
    <citation type="submission" date="2024-12" db="EMBL/GenBank/DDBJ databases">
        <title>The unique morphological basis and parallel evolutionary history of personate flowers in Penstemon.</title>
        <authorList>
            <person name="Depatie T.H."/>
            <person name="Wessinger C.A."/>
        </authorList>
    </citation>
    <scope>NUCLEOTIDE SEQUENCE [LARGE SCALE GENOMIC DNA]</scope>
    <source>
        <strain evidence="9">WTNN_2</strain>
        <tissue evidence="9">Leaf</tissue>
    </source>
</reference>
<evidence type="ECO:0000256" key="6">
    <source>
        <dbReference type="SAM" id="Coils"/>
    </source>
</evidence>
<name>A0ABD3TDI3_9LAMI</name>
<dbReference type="PANTHER" id="PTHR21529:SF4">
    <property type="entry name" value="TPR AND ANKYRIN REPEAT-CONTAINING PROTEIN 1"/>
    <property type="match status" value="1"/>
</dbReference>
<keyword evidence="10" id="KW-1185">Reference proteome</keyword>
<dbReference type="InterPro" id="IPR014016">
    <property type="entry name" value="UvrD-like_ATP-bd"/>
</dbReference>